<dbReference type="NCBIfam" id="TIGR00696">
    <property type="entry name" value="wecG_tagA_cpsF"/>
    <property type="match status" value="1"/>
</dbReference>
<dbReference type="EMBL" id="FWZT01000006">
    <property type="protein sequence ID" value="SMF18466.1"/>
    <property type="molecule type" value="Genomic_DNA"/>
</dbReference>
<organism evidence="5 6">
    <name type="scientific">Pseudobacteriovorax antillogorgiicola</name>
    <dbReference type="NCBI Taxonomy" id="1513793"/>
    <lineage>
        <taxon>Bacteria</taxon>
        <taxon>Pseudomonadati</taxon>
        <taxon>Bdellovibrionota</taxon>
        <taxon>Oligoflexia</taxon>
        <taxon>Oligoflexales</taxon>
        <taxon>Pseudobacteriovoracaceae</taxon>
        <taxon>Pseudobacteriovorax</taxon>
    </lineage>
</organism>
<dbReference type="SUPFAM" id="SSF53448">
    <property type="entry name" value="Nucleotide-diphospho-sugar transferases"/>
    <property type="match status" value="1"/>
</dbReference>
<keyword evidence="6" id="KW-1185">Reference proteome</keyword>
<protein>
    <submittedName>
        <fullName evidence="5">Polymer biosynthesis protein, WecB/TagA/CpsF family</fullName>
    </submittedName>
</protein>
<keyword evidence="1" id="KW-0328">Glycosyltransferase</keyword>
<dbReference type="InterPro" id="IPR004629">
    <property type="entry name" value="WecG_TagA_CpsF"/>
</dbReference>
<sequence>MNLVIFIIFFPVYLQVIWLCLIFLGNLKRPREHSSYHSPKRKFLILVPAHNESAGIANCIRSLKTIDYPENLYNIQVIADNCDDDTAQKARDEGALVWERSSEERKSKGYALEDAFKKYLVETDTEAFIVIDADTEVDRNLLNEFNEDLQLEKDWIQAYYTGSNVDASWRTRLMEWGFAVFNGSYLQGLSSLGLSVPLRGNGMCFSREGLQRVPWSCSGLAEDMEFGWELRFKNERVHFNPNARVKGEFVSQGATASSQRKRWEDGRSAVRSSFKDRMNELPAFKRFLYGFDLRMWPMAKLLGSLFLYGLLAFILARDVLALAIVLLLIVTLYVFSPFIFGLASPRLVGAAVHVPRYVIWKLFVKMKKSTSSWVRTTREAENSAETFDFCDLQFSRLSKSETVEKILSISQEERVSWIVTPNSDIVLRAQKDPKFKGVVQKASLLTPDGMPIVWASKILGGPIPERVTGADLLPAICLAAANRGIKVCFLGGHEGEAEQAVENFKKQNSNFDCMTIYPPMGFDQDEKLNDGIVAKLRQGKPQIVFVGVGSPKQEYWVYDNRSDLPHGVYLGVGMSISLAAGNKSRAPQWMQDSGLEWVYRIFQEPRRMIKRYSGNFEIFVLIFQEWRKKRR</sequence>
<evidence type="ECO:0000259" key="4">
    <source>
        <dbReference type="Pfam" id="PF13632"/>
    </source>
</evidence>
<reference evidence="6" key="1">
    <citation type="submission" date="2017-04" db="EMBL/GenBank/DDBJ databases">
        <authorList>
            <person name="Varghese N."/>
            <person name="Submissions S."/>
        </authorList>
    </citation>
    <scope>NUCLEOTIDE SEQUENCE [LARGE SCALE GENOMIC DNA]</scope>
    <source>
        <strain evidence="6">RKEM611</strain>
    </source>
</reference>
<dbReference type="Gene3D" id="3.90.550.10">
    <property type="entry name" value="Spore Coat Polysaccharide Biosynthesis Protein SpsA, Chain A"/>
    <property type="match status" value="1"/>
</dbReference>
<feature type="transmembrane region" description="Helical" evidence="3">
    <location>
        <begin position="321"/>
        <end position="343"/>
    </location>
</feature>
<keyword evidence="3" id="KW-0812">Transmembrane</keyword>
<evidence type="ECO:0000313" key="5">
    <source>
        <dbReference type="EMBL" id="SMF18466.1"/>
    </source>
</evidence>
<evidence type="ECO:0000256" key="3">
    <source>
        <dbReference type="SAM" id="Phobius"/>
    </source>
</evidence>
<dbReference type="AlphaFoldDB" id="A0A1Y6BLW4"/>
<name>A0A1Y6BLW4_9BACT</name>
<evidence type="ECO:0000313" key="6">
    <source>
        <dbReference type="Proteomes" id="UP000192907"/>
    </source>
</evidence>
<evidence type="ECO:0000256" key="2">
    <source>
        <dbReference type="ARBA" id="ARBA00022679"/>
    </source>
</evidence>
<dbReference type="OrthoDB" id="9808602at2"/>
<dbReference type="InterPro" id="IPR001173">
    <property type="entry name" value="Glyco_trans_2-like"/>
</dbReference>
<dbReference type="Proteomes" id="UP000192907">
    <property type="component" value="Unassembled WGS sequence"/>
</dbReference>
<dbReference type="PANTHER" id="PTHR34136:SF1">
    <property type="entry name" value="UDP-N-ACETYL-D-MANNOSAMINURONIC ACID TRANSFERASE"/>
    <property type="match status" value="1"/>
</dbReference>
<evidence type="ECO:0000256" key="1">
    <source>
        <dbReference type="ARBA" id="ARBA00022676"/>
    </source>
</evidence>
<dbReference type="GO" id="GO:0016758">
    <property type="term" value="F:hexosyltransferase activity"/>
    <property type="evidence" value="ECO:0007669"/>
    <property type="project" value="TreeGrafter"/>
</dbReference>
<dbReference type="CDD" id="cd06533">
    <property type="entry name" value="Glyco_transf_WecG_TagA"/>
    <property type="match status" value="1"/>
</dbReference>
<accession>A0A1Y6BLW4</accession>
<dbReference type="CDD" id="cd06438">
    <property type="entry name" value="EpsO_like"/>
    <property type="match status" value="1"/>
</dbReference>
<dbReference type="InterPro" id="IPR029044">
    <property type="entry name" value="Nucleotide-diphossugar_trans"/>
</dbReference>
<feature type="transmembrane region" description="Helical" evidence="3">
    <location>
        <begin position="6"/>
        <end position="27"/>
    </location>
</feature>
<dbReference type="RefSeq" id="WP_132317795.1">
    <property type="nucleotide sequence ID" value="NZ_FWZT01000006.1"/>
</dbReference>
<dbReference type="PANTHER" id="PTHR34136">
    <property type="match status" value="1"/>
</dbReference>
<dbReference type="STRING" id="1513793.SAMN06296036_106179"/>
<proteinExistence type="predicted"/>
<feature type="domain" description="Glycosyltransferase 2-like" evidence="4">
    <location>
        <begin position="128"/>
        <end position="334"/>
    </location>
</feature>
<feature type="transmembrane region" description="Helical" evidence="3">
    <location>
        <begin position="295"/>
        <end position="315"/>
    </location>
</feature>
<gene>
    <name evidence="5" type="ORF">SAMN06296036_106179</name>
</gene>
<keyword evidence="3" id="KW-1133">Transmembrane helix</keyword>
<keyword evidence="3" id="KW-0472">Membrane</keyword>
<dbReference type="Pfam" id="PF13632">
    <property type="entry name" value="Glyco_trans_2_3"/>
    <property type="match status" value="1"/>
</dbReference>
<dbReference type="Pfam" id="PF03808">
    <property type="entry name" value="Glyco_tran_WecG"/>
    <property type="match status" value="1"/>
</dbReference>
<keyword evidence="2" id="KW-0808">Transferase</keyword>